<evidence type="ECO:0000256" key="8">
    <source>
        <dbReference type="SAM" id="SignalP"/>
    </source>
</evidence>
<feature type="transmembrane region" description="Helical" evidence="7">
    <location>
        <begin position="259"/>
        <end position="283"/>
    </location>
</feature>
<dbReference type="Gene3D" id="2.30.30.60">
    <property type="match status" value="1"/>
</dbReference>
<proteinExistence type="inferred from homology"/>
<keyword evidence="8" id="KW-0732">Signal</keyword>
<dbReference type="InterPro" id="IPR049278">
    <property type="entry name" value="MS_channel_C"/>
</dbReference>
<dbReference type="Pfam" id="PF21082">
    <property type="entry name" value="MS_channel_3rd"/>
    <property type="match status" value="1"/>
</dbReference>
<dbReference type="SUPFAM" id="SSF82689">
    <property type="entry name" value="Mechanosensitive channel protein MscS (YggB), C-terminal domain"/>
    <property type="match status" value="1"/>
</dbReference>
<keyword evidence="7" id="KW-0997">Cell inner membrane</keyword>
<keyword evidence="3" id="KW-1003">Cell membrane</keyword>
<dbReference type="InterPro" id="IPR045275">
    <property type="entry name" value="MscS_archaea/bacteria_type"/>
</dbReference>
<sequence length="553" mass="59814">MRFLSNSVALLWLLFATSALVFAPCASALAAQEGASAASATESLPSPAELRFMDRPIVVFRSVVAGATPGVRAARARETLDALPESALDARIETSEATIGGTTGTVFRLGDHILFIVAHSDRDPLHSPSFDQFVDVTRTNLSGALEARRSELHWPNFLRGLLFSIAGMAVLVGLVWSVVKTRTLLQTKLQRVLEQHVLQRTTKSFDWSGTAVQLTRQIVQLIAGFLVLLFVYTYLIFVLERFPATEPAGEKLSAFLLGLLGRIGLAAAEAVPGIVTVVVIFLLTRAIQSLVANTFRAVQSGRASLPGLHEETVGATRRLVSIGIWALGITFAYPYIPGSQSDVFKGLSVLLGFMVTLGSSGIVNQLMSGIIVVYTRSLHKGDFVKIGDTTGIVMAIDTLSVRIATVRNEEVTIPNAVVVGSVIVNYTSRIPGRTSSVSVSVTIGYDAPWRQVRSMLEIAASRTPHVLSDPAPLVLQTSLSDFYIEYQLVAPIDAPNLHPRVQSDLHANVIDVFNEHGVQIMSPHFMGQPREAVIVPKDKWHAAPASDRDPARQ</sequence>
<evidence type="ECO:0000259" key="9">
    <source>
        <dbReference type="Pfam" id="PF00924"/>
    </source>
</evidence>
<dbReference type="PANTHER" id="PTHR30221:SF18">
    <property type="entry name" value="SLL0590 PROTEIN"/>
    <property type="match status" value="1"/>
</dbReference>
<gene>
    <name evidence="11" type="ORF">R70211_06559</name>
</gene>
<feature type="transmembrane region" description="Helical" evidence="7">
    <location>
        <begin position="218"/>
        <end position="239"/>
    </location>
</feature>
<feature type="domain" description="Mechanosensitive ion channel MscS" evidence="9">
    <location>
        <begin position="362"/>
        <end position="427"/>
    </location>
</feature>
<dbReference type="EMBL" id="CAJNAS010000026">
    <property type="protein sequence ID" value="CAE6955769.1"/>
    <property type="molecule type" value="Genomic_DNA"/>
</dbReference>
<accession>A0A9N8R4B2</accession>
<keyword evidence="5 7" id="KW-1133">Transmembrane helix</keyword>
<comment type="caution">
    <text evidence="11">The sequence shown here is derived from an EMBL/GenBank/DDBJ whole genome shotgun (WGS) entry which is preliminary data.</text>
</comment>
<keyword evidence="7" id="KW-0406">Ion transport</keyword>
<evidence type="ECO:0000256" key="3">
    <source>
        <dbReference type="ARBA" id="ARBA00022475"/>
    </source>
</evidence>
<protein>
    <recommendedName>
        <fullName evidence="7">Small-conductance mechanosensitive channel</fullName>
    </recommendedName>
</protein>
<name>A0A9N8R4B2_9BURK</name>
<feature type="domain" description="Mechanosensitive ion channel MscS C-terminal" evidence="10">
    <location>
        <begin position="437"/>
        <end position="520"/>
    </location>
</feature>
<evidence type="ECO:0000313" key="11">
    <source>
        <dbReference type="EMBL" id="CAE6955769.1"/>
    </source>
</evidence>
<feature type="transmembrane region" description="Helical" evidence="7">
    <location>
        <begin position="319"/>
        <end position="336"/>
    </location>
</feature>
<dbReference type="GO" id="GO:0008381">
    <property type="term" value="F:mechanosensitive monoatomic ion channel activity"/>
    <property type="evidence" value="ECO:0007669"/>
    <property type="project" value="InterPro"/>
</dbReference>
<dbReference type="PANTHER" id="PTHR30221">
    <property type="entry name" value="SMALL-CONDUCTANCE MECHANOSENSITIVE CHANNEL"/>
    <property type="match status" value="1"/>
</dbReference>
<dbReference type="Proteomes" id="UP000675121">
    <property type="component" value="Unassembled WGS sequence"/>
</dbReference>
<dbReference type="InterPro" id="IPR006685">
    <property type="entry name" value="MscS_channel_2nd"/>
</dbReference>
<feature type="transmembrane region" description="Helical" evidence="7">
    <location>
        <begin position="157"/>
        <end position="179"/>
    </location>
</feature>
<dbReference type="RefSeq" id="WP_201085973.1">
    <property type="nucleotide sequence ID" value="NZ_CAJNAS010000026.1"/>
</dbReference>
<feature type="transmembrane region" description="Helical" evidence="7">
    <location>
        <begin position="348"/>
        <end position="375"/>
    </location>
</feature>
<evidence type="ECO:0000256" key="5">
    <source>
        <dbReference type="ARBA" id="ARBA00022989"/>
    </source>
</evidence>
<comment type="function">
    <text evidence="7">Mechanosensitive channel that participates in the regulation of osmotic pressure changes within the cell, opening in response to stretch forces in the membrane lipid bilayer, without the need for other proteins. Contributes to normal resistance to hypoosmotic shock. Forms an ion channel of 1.0 nanosiemens conductance with a slight preference for anions.</text>
</comment>
<evidence type="ECO:0000256" key="4">
    <source>
        <dbReference type="ARBA" id="ARBA00022692"/>
    </source>
</evidence>
<keyword evidence="6 7" id="KW-0472">Membrane</keyword>
<dbReference type="InterPro" id="IPR011066">
    <property type="entry name" value="MscS_channel_C_sf"/>
</dbReference>
<feature type="signal peptide" evidence="8">
    <location>
        <begin position="1"/>
        <end position="30"/>
    </location>
</feature>
<dbReference type="InterPro" id="IPR010920">
    <property type="entry name" value="LSM_dom_sf"/>
</dbReference>
<dbReference type="Pfam" id="PF00924">
    <property type="entry name" value="MS_channel_2nd"/>
    <property type="match status" value="1"/>
</dbReference>
<comment type="subcellular location">
    <subcellularLocation>
        <location evidence="7">Cell inner membrane</location>
        <topology evidence="7">Multi-pass membrane protein</topology>
    </subcellularLocation>
    <subcellularLocation>
        <location evidence="1">Cell membrane</location>
        <topology evidence="1">Multi-pass membrane protein</topology>
    </subcellularLocation>
</comment>
<dbReference type="SUPFAM" id="SSF50182">
    <property type="entry name" value="Sm-like ribonucleoproteins"/>
    <property type="match status" value="1"/>
</dbReference>
<keyword evidence="7" id="KW-0407">Ion channel</keyword>
<dbReference type="Gene3D" id="3.30.70.100">
    <property type="match status" value="1"/>
</dbReference>
<comment type="subunit">
    <text evidence="7">Homoheptamer.</text>
</comment>
<evidence type="ECO:0000256" key="2">
    <source>
        <dbReference type="ARBA" id="ARBA00008017"/>
    </source>
</evidence>
<dbReference type="GO" id="GO:0005886">
    <property type="term" value="C:plasma membrane"/>
    <property type="evidence" value="ECO:0007669"/>
    <property type="project" value="UniProtKB-SubCell"/>
</dbReference>
<dbReference type="AlphaFoldDB" id="A0A9N8R4B2"/>
<evidence type="ECO:0000313" key="12">
    <source>
        <dbReference type="Proteomes" id="UP000675121"/>
    </source>
</evidence>
<evidence type="ECO:0000256" key="1">
    <source>
        <dbReference type="ARBA" id="ARBA00004651"/>
    </source>
</evidence>
<reference evidence="11" key="1">
    <citation type="submission" date="2021-02" db="EMBL/GenBank/DDBJ databases">
        <authorList>
            <person name="Vanwijnsberghe S."/>
        </authorList>
    </citation>
    <scope>NUCLEOTIDE SEQUENCE</scope>
    <source>
        <strain evidence="11">R-70211</strain>
    </source>
</reference>
<dbReference type="InterPro" id="IPR023408">
    <property type="entry name" value="MscS_beta-dom_sf"/>
</dbReference>
<evidence type="ECO:0000259" key="10">
    <source>
        <dbReference type="Pfam" id="PF21082"/>
    </source>
</evidence>
<keyword evidence="7" id="KW-0813">Transport</keyword>
<comment type="caution">
    <text evidence="7">Lacks conserved residue(s) required for the propagation of feature annotation.</text>
</comment>
<keyword evidence="4 7" id="KW-0812">Transmembrane</keyword>
<evidence type="ECO:0000256" key="7">
    <source>
        <dbReference type="RuleBase" id="RU369025"/>
    </source>
</evidence>
<comment type="similarity">
    <text evidence="2 7">Belongs to the MscS (TC 1.A.23) family.</text>
</comment>
<keyword evidence="12" id="KW-1185">Reference proteome</keyword>
<organism evidence="11 12">
    <name type="scientific">Paraburkholderia domus</name>
    <dbReference type="NCBI Taxonomy" id="2793075"/>
    <lineage>
        <taxon>Bacteria</taxon>
        <taxon>Pseudomonadati</taxon>
        <taxon>Pseudomonadota</taxon>
        <taxon>Betaproteobacteria</taxon>
        <taxon>Burkholderiales</taxon>
        <taxon>Burkholderiaceae</taxon>
        <taxon>Paraburkholderia</taxon>
    </lineage>
</organism>
<feature type="chain" id="PRO_5040191802" description="Small-conductance mechanosensitive channel" evidence="8">
    <location>
        <begin position="31"/>
        <end position="553"/>
    </location>
</feature>
<evidence type="ECO:0000256" key="6">
    <source>
        <dbReference type="ARBA" id="ARBA00023136"/>
    </source>
</evidence>